<keyword evidence="5" id="KW-1185">Reference proteome</keyword>
<dbReference type="Pfam" id="PF00118">
    <property type="entry name" value="Cpn60_TCP1"/>
    <property type="match status" value="1"/>
</dbReference>
<dbReference type="Gene3D" id="3.30.260.10">
    <property type="entry name" value="TCP-1-like chaperonin intermediate domain"/>
    <property type="match status" value="1"/>
</dbReference>
<dbReference type="GO" id="GO:0140662">
    <property type="term" value="F:ATP-dependent protein folding chaperone"/>
    <property type="evidence" value="ECO:0007669"/>
    <property type="project" value="InterPro"/>
</dbReference>
<dbReference type="SUPFAM" id="SSF54849">
    <property type="entry name" value="GroEL-intermediate domain like"/>
    <property type="match status" value="1"/>
</dbReference>
<keyword evidence="3" id="KW-0143">Chaperone</keyword>
<dbReference type="AlphaFoldDB" id="A0A077ZGW6"/>
<dbReference type="SUPFAM" id="SSF52029">
    <property type="entry name" value="GroEL apical domain-like"/>
    <property type="match status" value="1"/>
</dbReference>
<evidence type="ECO:0000256" key="3">
    <source>
        <dbReference type="ARBA" id="ARBA00023186"/>
    </source>
</evidence>
<dbReference type="Gene3D" id="3.50.7.10">
    <property type="entry name" value="GroEL"/>
    <property type="match status" value="1"/>
</dbReference>
<dbReference type="InterPro" id="IPR027410">
    <property type="entry name" value="TCP-1-like_intermed_sf"/>
</dbReference>
<dbReference type="InterPro" id="IPR002423">
    <property type="entry name" value="Cpn60/GroEL/TCP-1"/>
</dbReference>
<protein>
    <submittedName>
        <fullName evidence="4">Cpn60 TCP1 domain containing protein</fullName>
    </submittedName>
</protein>
<dbReference type="PANTHER" id="PTHR11353">
    <property type="entry name" value="CHAPERONIN"/>
    <property type="match status" value="1"/>
</dbReference>
<evidence type="ECO:0000256" key="2">
    <source>
        <dbReference type="ARBA" id="ARBA00022840"/>
    </source>
</evidence>
<dbReference type="Proteomes" id="UP000030665">
    <property type="component" value="Unassembled WGS sequence"/>
</dbReference>
<organism evidence="4 5">
    <name type="scientific">Trichuris trichiura</name>
    <name type="common">Whipworm</name>
    <name type="synonym">Trichocephalus trichiurus</name>
    <dbReference type="NCBI Taxonomy" id="36087"/>
    <lineage>
        <taxon>Eukaryota</taxon>
        <taxon>Metazoa</taxon>
        <taxon>Ecdysozoa</taxon>
        <taxon>Nematoda</taxon>
        <taxon>Enoplea</taxon>
        <taxon>Dorylaimia</taxon>
        <taxon>Trichinellida</taxon>
        <taxon>Trichuridae</taxon>
        <taxon>Trichuris</taxon>
    </lineage>
</organism>
<reference evidence="4" key="2">
    <citation type="submission" date="2014-03" db="EMBL/GenBank/DDBJ databases">
        <title>The whipworm genome and dual-species transcriptomics of an intimate host-pathogen interaction.</title>
        <authorList>
            <person name="Foth B.J."/>
            <person name="Tsai I.J."/>
            <person name="Reid A.J."/>
            <person name="Bancroft A.J."/>
            <person name="Nichol S."/>
            <person name="Tracey A."/>
            <person name="Holroyd N."/>
            <person name="Cotton J.A."/>
            <person name="Stanley E.J."/>
            <person name="Zarowiecki M."/>
            <person name="Liu J.Z."/>
            <person name="Huckvale T."/>
            <person name="Cooper P.J."/>
            <person name="Grencis R.K."/>
            <person name="Berriman M."/>
        </authorList>
    </citation>
    <scope>NUCLEOTIDE SEQUENCE [LARGE SCALE GENOMIC DNA]</scope>
</reference>
<dbReference type="InterPro" id="IPR017998">
    <property type="entry name" value="Chaperone_TCP-1"/>
</dbReference>
<sequence length="234" mass="26523">MHMAVDAIKLVAVDTLFGKQTDRFVLTRFKKILLLVLIPCGQIEDSKSIKGVVLNKNSTNLKVRYGFLFCEKGVPDFPHYFPVMKNISVIRRIKRTDSDRLANATIVYDPADLTEHDVRTKASEFCIENIGDVYFTFVINDKVAKACTLLLRSSNRDILIEMDRNLQGALHVVCNVFLNAKAKHTDAENKTLDINGTTGEMDDRNKVNVRNPLTVRVQVHKTAIEVHFSLFVRS</sequence>
<dbReference type="InterPro" id="IPR027409">
    <property type="entry name" value="GroEL-like_apical_dom_sf"/>
</dbReference>
<accession>A0A077ZGW6</accession>
<keyword evidence="1" id="KW-0547">Nucleotide-binding</keyword>
<dbReference type="GO" id="GO:0005524">
    <property type="term" value="F:ATP binding"/>
    <property type="evidence" value="ECO:0007669"/>
    <property type="project" value="UniProtKB-KW"/>
</dbReference>
<evidence type="ECO:0000313" key="4">
    <source>
        <dbReference type="EMBL" id="CDW58908.1"/>
    </source>
</evidence>
<name>A0A077ZGW6_TRITR</name>
<dbReference type="OrthoDB" id="275057at2759"/>
<dbReference type="EMBL" id="HG806447">
    <property type="protein sequence ID" value="CDW58908.1"/>
    <property type="molecule type" value="Genomic_DNA"/>
</dbReference>
<evidence type="ECO:0000256" key="1">
    <source>
        <dbReference type="ARBA" id="ARBA00022741"/>
    </source>
</evidence>
<keyword evidence="2" id="KW-0067">ATP-binding</keyword>
<proteinExistence type="predicted"/>
<dbReference type="STRING" id="36087.A0A077ZGW6"/>
<evidence type="ECO:0000313" key="5">
    <source>
        <dbReference type="Proteomes" id="UP000030665"/>
    </source>
</evidence>
<reference evidence="4" key="1">
    <citation type="submission" date="2014-01" db="EMBL/GenBank/DDBJ databases">
        <authorList>
            <person name="Aslett M."/>
        </authorList>
    </citation>
    <scope>NUCLEOTIDE SEQUENCE</scope>
</reference>
<gene>
    <name evidence="4" type="ORF">TTRE_0000723401</name>
</gene>